<dbReference type="GO" id="GO:0005524">
    <property type="term" value="F:ATP binding"/>
    <property type="evidence" value="ECO:0007669"/>
    <property type="project" value="InterPro"/>
</dbReference>
<dbReference type="EMBL" id="KV427653">
    <property type="protein sequence ID" value="KZT02334.1"/>
    <property type="molecule type" value="Genomic_DNA"/>
</dbReference>
<keyword evidence="3" id="KW-1185">Reference proteome</keyword>
<evidence type="ECO:0000313" key="3">
    <source>
        <dbReference type="Proteomes" id="UP000076871"/>
    </source>
</evidence>
<dbReference type="InterPro" id="IPR000719">
    <property type="entry name" value="Prot_kinase_dom"/>
</dbReference>
<feature type="domain" description="Protein kinase" evidence="1">
    <location>
        <begin position="1"/>
        <end position="134"/>
    </location>
</feature>
<dbReference type="AlphaFoldDB" id="A0A165C7G2"/>
<dbReference type="STRING" id="1314785.A0A165C7G2"/>
<dbReference type="GO" id="GO:0004672">
    <property type="term" value="F:protein kinase activity"/>
    <property type="evidence" value="ECO:0007669"/>
    <property type="project" value="InterPro"/>
</dbReference>
<feature type="non-terminal residue" evidence="2">
    <location>
        <position position="134"/>
    </location>
</feature>
<gene>
    <name evidence="2" type="ORF">LAESUDRAFT_622760</name>
</gene>
<dbReference type="SUPFAM" id="SSF56112">
    <property type="entry name" value="Protein kinase-like (PK-like)"/>
    <property type="match status" value="1"/>
</dbReference>
<evidence type="ECO:0000259" key="1">
    <source>
        <dbReference type="PROSITE" id="PS50011"/>
    </source>
</evidence>
<name>A0A165C7G2_9APHY</name>
<dbReference type="Gene3D" id="1.10.510.10">
    <property type="entry name" value="Transferase(Phosphotransferase) domain 1"/>
    <property type="match status" value="1"/>
</dbReference>
<dbReference type="InterPro" id="IPR011009">
    <property type="entry name" value="Kinase-like_dom_sf"/>
</dbReference>
<proteinExistence type="predicted"/>
<accession>A0A165C7G2</accession>
<dbReference type="Proteomes" id="UP000076871">
    <property type="component" value="Unassembled WGS sequence"/>
</dbReference>
<protein>
    <recommendedName>
        <fullName evidence="1">Protein kinase domain-containing protein</fullName>
    </recommendedName>
</protein>
<feature type="non-terminal residue" evidence="2">
    <location>
        <position position="1"/>
    </location>
</feature>
<evidence type="ECO:0000313" key="2">
    <source>
        <dbReference type="EMBL" id="KZT02334.1"/>
    </source>
</evidence>
<dbReference type="GeneID" id="63820326"/>
<sequence>DSRECLVKSTWQYSEAAHDYLASRGWAPTLRQCIRISADWIAVIMDRSKYQPLYGLSLSKADQEKVRCKVKSIVRMLHEGGFVHGDIRDTNLLIDPESLASDDVMVHLIDFDWAGRIGEAKHPVGVNRKTVKRP</sequence>
<dbReference type="InParanoid" id="A0A165C7G2"/>
<dbReference type="PROSITE" id="PS50011">
    <property type="entry name" value="PROTEIN_KINASE_DOM"/>
    <property type="match status" value="1"/>
</dbReference>
<dbReference type="RefSeq" id="XP_040760074.1">
    <property type="nucleotide sequence ID" value="XM_040903295.1"/>
</dbReference>
<dbReference type="OrthoDB" id="2753408at2759"/>
<organism evidence="2 3">
    <name type="scientific">Laetiporus sulphureus 93-53</name>
    <dbReference type="NCBI Taxonomy" id="1314785"/>
    <lineage>
        <taxon>Eukaryota</taxon>
        <taxon>Fungi</taxon>
        <taxon>Dikarya</taxon>
        <taxon>Basidiomycota</taxon>
        <taxon>Agaricomycotina</taxon>
        <taxon>Agaricomycetes</taxon>
        <taxon>Polyporales</taxon>
        <taxon>Laetiporus</taxon>
    </lineage>
</organism>
<reference evidence="2 3" key="1">
    <citation type="journal article" date="2016" name="Mol. Biol. Evol.">
        <title>Comparative Genomics of Early-Diverging Mushroom-Forming Fungi Provides Insights into the Origins of Lignocellulose Decay Capabilities.</title>
        <authorList>
            <person name="Nagy L.G."/>
            <person name="Riley R."/>
            <person name="Tritt A."/>
            <person name="Adam C."/>
            <person name="Daum C."/>
            <person name="Floudas D."/>
            <person name="Sun H."/>
            <person name="Yadav J.S."/>
            <person name="Pangilinan J."/>
            <person name="Larsson K.H."/>
            <person name="Matsuura K."/>
            <person name="Barry K."/>
            <person name="Labutti K."/>
            <person name="Kuo R."/>
            <person name="Ohm R.A."/>
            <person name="Bhattacharya S.S."/>
            <person name="Shirouzu T."/>
            <person name="Yoshinaga Y."/>
            <person name="Martin F.M."/>
            <person name="Grigoriev I.V."/>
            <person name="Hibbett D.S."/>
        </authorList>
    </citation>
    <scope>NUCLEOTIDE SEQUENCE [LARGE SCALE GENOMIC DNA]</scope>
    <source>
        <strain evidence="2 3">93-53</strain>
    </source>
</reference>